<name>A0A8X6P6Q5_NEPPI</name>
<feature type="non-terminal residue" evidence="2">
    <location>
        <position position="249"/>
    </location>
</feature>
<evidence type="ECO:0000256" key="1">
    <source>
        <dbReference type="SAM" id="MobiDB-lite"/>
    </source>
</evidence>
<accession>A0A8X6P6Q5</accession>
<dbReference type="Proteomes" id="UP000887013">
    <property type="component" value="Unassembled WGS sequence"/>
</dbReference>
<feature type="region of interest" description="Disordered" evidence="1">
    <location>
        <begin position="191"/>
        <end position="213"/>
    </location>
</feature>
<organism evidence="2 3">
    <name type="scientific">Nephila pilipes</name>
    <name type="common">Giant wood spider</name>
    <name type="synonym">Nephila maculata</name>
    <dbReference type="NCBI Taxonomy" id="299642"/>
    <lineage>
        <taxon>Eukaryota</taxon>
        <taxon>Metazoa</taxon>
        <taxon>Ecdysozoa</taxon>
        <taxon>Arthropoda</taxon>
        <taxon>Chelicerata</taxon>
        <taxon>Arachnida</taxon>
        <taxon>Araneae</taxon>
        <taxon>Araneomorphae</taxon>
        <taxon>Entelegynae</taxon>
        <taxon>Araneoidea</taxon>
        <taxon>Nephilidae</taxon>
        <taxon>Nephila</taxon>
    </lineage>
</organism>
<dbReference type="EMBL" id="BMAW01016880">
    <property type="protein sequence ID" value="GFT51201.1"/>
    <property type="molecule type" value="Genomic_DNA"/>
</dbReference>
<protein>
    <submittedName>
        <fullName evidence="2">Uncharacterized protein</fullName>
    </submittedName>
</protein>
<proteinExistence type="predicted"/>
<sequence>MDSNKCPACNVTLENDKTLRNHRCRIVTNAISGASCNFENDVPSNCFESQVSRMDVFLDQHIDKRFETRNNLFPVGQDRSISEISEVISKNADESFENPDFFNALCELDPFFDSNSKQQSTLEECRSEQTIPRGEHPLPSFAPSIPHKNFYEFPTDPLNDCCVEHGLLNQASCDIHFHNCRFERHSDSNSKQQITIEGGSRSEQNISRNHQPIHTYTFPGPHDKNIYNIPPDVTYSIQDRLEDIIPNDR</sequence>
<keyword evidence="3" id="KW-1185">Reference proteome</keyword>
<gene>
    <name evidence="2" type="ORF">NPIL_291691</name>
</gene>
<evidence type="ECO:0000313" key="3">
    <source>
        <dbReference type="Proteomes" id="UP000887013"/>
    </source>
</evidence>
<dbReference type="AlphaFoldDB" id="A0A8X6P6Q5"/>
<reference evidence="2" key="1">
    <citation type="submission" date="2020-08" db="EMBL/GenBank/DDBJ databases">
        <title>Multicomponent nature underlies the extraordinary mechanical properties of spider dragline silk.</title>
        <authorList>
            <person name="Kono N."/>
            <person name="Nakamura H."/>
            <person name="Mori M."/>
            <person name="Yoshida Y."/>
            <person name="Ohtoshi R."/>
            <person name="Malay A.D."/>
            <person name="Moran D.A.P."/>
            <person name="Tomita M."/>
            <person name="Numata K."/>
            <person name="Arakawa K."/>
        </authorList>
    </citation>
    <scope>NUCLEOTIDE SEQUENCE</scope>
</reference>
<comment type="caution">
    <text evidence="2">The sequence shown here is derived from an EMBL/GenBank/DDBJ whole genome shotgun (WGS) entry which is preliminary data.</text>
</comment>
<evidence type="ECO:0000313" key="2">
    <source>
        <dbReference type="EMBL" id="GFT51201.1"/>
    </source>
</evidence>